<dbReference type="AlphaFoldDB" id="A0A3P5XKV3"/>
<evidence type="ECO:0000313" key="4">
    <source>
        <dbReference type="Proteomes" id="UP000270468"/>
    </source>
</evidence>
<keyword evidence="2" id="KW-0732">Signal</keyword>
<feature type="region of interest" description="Disordered" evidence="1">
    <location>
        <begin position="31"/>
        <end position="81"/>
    </location>
</feature>
<sequence length="81" mass="8692">MKMKLTGEKKWLKLGAAAMLSIGMLAACGDDDDDTNVNVDNPPADVETDDGTDSDVNVDIDENLDDEDVDDGTVEDSDEDK</sequence>
<evidence type="ECO:0000256" key="1">
    <source>
        <dbReference type="SAM" id="MobiDB-lite"/>
    </source>
</evidence>
<feature type="compositionally biased region" description="Low complexity" evidence="1">
    <location>
        <begin position="36"/>
        <end position="45"/>
    </location>
</feature>
<evidence type="ECO:0000313" key="3">
    <source>
        <dbReference type="EMBL" id="VDC29385.1"/>
    </source>
</evidence>
<gene>
    <name evidence="3" type="ORF">FILTAD_02074</name>
</gene>
<dbReference type="Proteomes" id="UP000270468">
    <property type="component" value="Unassembled WGS sequence"/>
</dbReference>
<feature type="chain" id="PRO_5039407223" description="DNA primase" evidence="2">
    <location>
        <begin position="27"/>
        <end position="81"/>
    </location>
</feature>
<protein>
    <recommendedName>
        <fullName evidence="5">DNA primase</fullName>
    </recommendedName>
</protein>
<dbReference type="RefSeq" id="WP_124070716.1">
    <property type="nucleotide sequence ID" value="NZ_CBCRXF010000001.1"/>
</dbReference>
<reference evidence="3 4" key="1">
    <citation type="submission" date="2018-11" db="EMBL/GenBank/DDBJ databases">
        <authorList>
            <person name="Criscuolo A."/>
        </authorList>
    </citation>
    <scope>NUCLEOTIDE SEQUENCE [LARGE SCALE GENOMIC DNA]</scope>
    <source>
        <strain evidence="3">ATB-66</strain>
    </source>
</reference>
<keyword evidence="4" id="KW-1185">Reference proteome</keyword>
<accession>A0A3P5XKV3</accession>
<evidence type="ECO:0008006" key="5">
    <source>
        <dbReference type="Google" id="ProtNLM"/>
    </source>
</evidence>
<evidence type="ECO:0000256" key="2">
    <source>
        <dbReference type="SAM" id="SignalP"/>
    </source>
</evidence>
<dbReference type="PROSITE" id="PS51257">
    <property type="entry name" value="PROKAR_LIPOPROTEIN"/>
    <property type="match status" value="1"/>
</dbReference>
<proteinExistence type="predicted"/>
<organism evidence="3 4">
    <name type="scientific">Filibacter tadaridae</name>
    <dbReference type="NCBI Taxonomy" id="2483811"/>
    <lineage>
        <taxon>Bacteria</taxon>
        <taxon>Bacillati</taxon>
        <taxon>Bacillota</taxon>
        <taxon>Bacilli</taxon>
        <taxon>Bacillales</taxon>
        <taxon>Caryophanaceae</taxon>
        <taxon>Filibacter</taxon>
    </lineage>
</organism>
<dbReference type="EMBL" id="UXAV01000042">
    <property type="protein sequence ID" value="VDC29385.1"/>
    <property type="molecule type" value="Genomic_DNA"/>
</dbReference>
<feature type="compositionally biased region" description="Acidic residues" evidence="1">
    <location>
        <begin position="46"/>
        <end position="81"/>
    </location>
</feature>
<feature type="signal peptide" evidence="2">
    <location>
        <begin position="1"/>
        <end position="26"/>
    </location>
</feature>
<name>A0A3P5XKV3_9BACL</name>